<feature type="non-terminal residue" evidence="1">
    <location>
        <position position="59"/>
    </location>
</feature>
<evidence type="ECO:0000313" key="1">
    <source>
        <dbReference type="EMBL" id="KAL0175010.1"/>
    </source>
</evidence>
<organism evidence="1 2">
    <name type="scientific">Cirrhinus mrigala</name>
    <name type="common">Mrigala</name>
    <dbReference type="NCBI Taxonomy" id="683832"/>
    <lineage>
        <taxon>Eukaryota</taxon>
        <taxon>Metazoa</taxon>
        <taxon>Chordata</taxon>
        <taxon>Craniata</taxon>
        <taxon>Vertebrata</taxon>
        <taxon>Euteleostomi</taxon>
        <taxon>Actinopterygii</taxon>
        <taxon>Neopterygii</taxon>
        <taxon>Teleostei</taxon>
        <taxon>Ostariophysi</taxon>
        <taxon>Cypriniformes</taxon>
        <taxon>Cyprinidae</taxon>
        <taxon>Labeoninae</taxon>
        <taxon>Labeonini</taxon>
        <taxon>Cirrhinus</taxon>
    </lineage>
</organism>
<name>A0ABD0PMK2_CIRMR</name>
<dbReference type="AlphaFoldDB" id="A0ABD0PMK2"/>
<protein>
    <recommendedName>
        <fullName evidence="3">Myosin heavy chain</fullName>
    </recommendedName>
</protein>
<reference evidence="1 2" key="1">
    <citation type="submission" date="2024-05" db="EMBL/GenBank/DDBJ databases">
        <title>Genome sequencing and assembly of Indian major carp, Cirrhinus mrigala (Hamilton, 1822).</title>
        <authorList>
            <person name="Mohindra V."/>
            <person name="Chowdhury L.M."/>
            <person name="Lal K."/>
            <person name="Jena J.K."/>
        </authorList>
    </citation>
    <scope>NUCLEOTIDE SEQUENCE [LARGE SCALE GENOMIC DNA]</scope>
    <source>
        <strain evidence="1">CM1030</strain>
        <tissue evidence="1">Blood</tissue>
    </source>
</reference>
<accession>A0ABD0PMK2</accession>
<dbReference type="PANTHER" id="PTHR35352:SF1">
    <property type="entry name" value="COILED-COIL DOMAIN-CONTAINING PROTEIN 150"/>
    <property type="match status" value="1"/>
</dbReference>
<comment type="caution">
    <text evidence="1">The sequence shown here is derived from an EMBL/GenBank/DDBJ whole genome shotgun (WGS) entry which is preliminary data.</text>
</comment>
<evidence type="ECO:0008006" key="3">
    <source>
        <dbReference type="Google" id="ProtNLM"/>
    </source>
</evidence>
<keyword evidence="2" id="KW-1185">Reference proteome</keyword>
<evidence type="ECO:0000313" key="2">
    <source>
        <dbReference type="Proteomes" id="UP001529510"/>
    </source>
</evidence>
<sequence>EALKADHAKLQRSSIVSQETAVNHQQMLERTIDRLQGELSCAVKDGETLREERDRIKSE</sequence>
<dbReference type="InterPro" id="IPR038807">
    <property type="entry name" value="CCDC150"/>
</dbReference>
<proteinExistence type="predicted"/>
<gene>
    <name evidence="1" type="ORF">M9458_030978</name>
</gene>
<feature type="non-terminal residue" evidence="1">
    <location>
        <position position="1"/>
    </location>
</feature>
<dbReference type="PANTHER" id="PTHR35352">
    <property type="entry name" value="COILED-COIL DOMAIN-CONTAINING PROTEIN 150"/>
    <property type="match status" value="1"/>
</dbReference>
<dbReference type="Proteomes" id="UP001529510">
    <property type="component" value="Unassembled WGS sequence"/>
</dbReference>
<dbReference type="EMBL" id="JAMKFB020000015">
    <property type="protein sequence ID" value="KAL0175010.1"/>
    <property type="molecule type" value="Genomic_DNA"/>
</dbReference>